<accession>A0ABV8PKK3</accession>
<dbReference type="RefSeq" id="WP_379762832.1">
    <property type="nucleotide sequence ID" value="NZ_JBHSCL010000004.1"/>
</dbReference>
<reference evidence="3" key="1">
    <citation type="journal article" date="2019" name="Int. J. Syst. Evol. Microbiol.">
        <title>The Global Catalogue of Microorganisms (GCM) 10K type strain sequencing project: providing services to taxonomists for standard genome sequencing and annotation.</title>
        <authorList>
            <consortium name="The Broad Institute Genomics Platform"/>
            <consortium name="The Broad Institute Genome Sequencing Center for Infectious Disease"/>
            <person name="Wu L."/>
            <person name="Ma J."/>
        </authorList>
    </citation>
    <scope>NUCLEOTIDE SEQUENCE [LARGE SCALE GENOMIC DNA]</scope>
    <source>
        <strain evidence="3">CGMCC 1.15774</strain>
    </source>
</reference>
<dbReference type="InterPro" id="IPR026341">
    <property type="entry name" value="T9SS_type_B"/>
</dbReference>
<evidence type="ECO:0000313" key="3">
    <source>
        <dbReference type="Proteomes" id="UP001595841"/>
    </source>
</evidence>
<dbReference type="Proteomes" id="UP001595841">
    <property type="component" value="Unassembled WGS sequence"/>
</dbReference>
<gene>
    <name evidence="2" type="ORF">ACFOWS_04850</name>
</gene>
<name>A0ABV8PKK3_9FLAO</name>
<evidence type="ECO:0000256" key="1">
    <source>
        <dbReference type="SAM" id="SignalP"/>
    </source>
</evidence>
<dbReference type="Gene3D" id="2.60.40.2700">
    <property type="match status" value="1"/>
</dbReference>
<dbReference type="NCBIfam" id="TIGR04131">
    <property type="entry name" value="Bac_Flav_CTERM"/>
    <property type="match status" value="1"/>
</dbReference>
<evidence type="ECO:0000313" key="2">
    <source>
        <dbReference type="EMBL" id="MFC4219447.1"/>
    </source>
</evidence>
<proteinExistence type="predicted"/>
<organism evidence="2 3">
    <name type="scientific">Flagellimonas marina</name>
    <dbReference type="NCBI Taxonomy" id="1775168"/>
    <lineage>
        <taxon>Bacteria</taxon>
        <taxon>Pseudomonadati</taxon>
        <taxon>Bacteroidota</taxon>
        <taxon>Flavobacteriia</taxon>
        <taxon>Flavobacteriales</taxon>
        <taxon>Flavobacteriaceae</taxon>
        <taxon>Flagellimonas</taxon>
    </lineage>
</organism>
<dbReference type="EMBL" id="JBHSCL010000004">
    <property type="protein sequence ID" value="MFC4219447.1"/>
    <property type="molecule type" value="Genomic_DNA"/>
</dbReference>
<comment type="caution">
    <text evidence="2">The sequence shown here is derived from an EMBL/GenBank/DDBJ whole genome shotgun (WGS) entry which is preliminary data.</text>
</comment>
<protein>
    <submittedName>
        <fullName evidence="2">T9SS type B sorting domain-containing protein</fullName>
    </submittedName>
</protein>
<feature type="chain" id="PRO_5047381625" evidence="1">
    <location>
        <begin position="21"/>
        <end position="603"/>
    </location>
</feature>
<dbReference type="Gene3D" id="2.60.120.380">
    <property type="match status" value="1"/>
</dbReference>
<sequence length="603" mass="65979">MVKLVTRTLILCLFWQFSHAQVSQECANAIPICSNTPINGGTNGYGVDDFNGASSSGCLEQTLSGSIESNSAWYRFRTAASGQLGFNIGHNSNEDWDFALYRASDCNMLGEPIRCNFFDNSENKSFIGVGVDPTGDEDSVHYEDWLQVNAGEDYYLLINNFSNVNSGFSIQFTGNIWITNPNDALDCSIINNLLGPPIAACENDPVVLDAATSGAMSYEWYSDTGSGFQLISGATSSTYSVPYSAQYRVVVTTGMETIISDVQVGFTPTPTTATMADTVYCHVPNIVFDLGTKDAEALGSQDSNDFMVSYHSSQADANLGINPLQKQYEKSPGPETIYVRTTSLANPDCYDASQNFVLDSIETPEITFDEEAVICESLGFVEIGETMPNPAFTYLWSTGEQSPSIMVSEEGEYTLTITNTSSNSSCEVTSTIAVSMSTLPSIADVAIDIQDLRTNNMVTIITEGNSANLEYRMDDGAYQSSNVFEGVTPGNHRVYLRDIYGCGEVEDDIVVVGFLTSFSPNGDVLNESWQIEGLSELNSPIVTIYDRYGKLIKQMTEFDSGWDGSFNGKPLPSTDYWFKLSYIDDDGVRVNAKYLQSHFSLVR</sequence>
<dbReference type="Pfam" id="PF13585">
    <property type="entry name" value="CHU_C"/>
    <property type="match status" value="1"/>
</dbReference>
<keyword evidence="1" id="KW-0732">Signal</keyword>
<feature type="signal peptide" evidence="1">
    <location>
        <begin position="1"/>
        <end position="20"/>
    </location>
</feature>
<keyword evidence="3" id="KW-1185">Reference proteome</keyword>